<feature type="transmembrane region" description="Helical" evidence="1">
    <location>
        <begin position="28"/>
        <end position="45"/>
    </location>
</feature>
<sequence>MSKIANSRLTAFLAGVWAFYCYTLGQMDGTIAILLVYLITVWIYGNKKDASARQH</sequence>
<keyword evidence="1" id="KW-1133">Transmembrane helix</keyword>
<comment type="caution">
    <text evidence="2">The sequence shown here is derived from an EMBL/GenBank/DDBJ whole genome shotgun (WGS) entry which is preliminary data.</text>
</comment>
<dbReference type="EMBL" id="AFTL01000009">
    <property type="protein sequence ID" value="EGS37979.1"/>
    <property type="molecule type" value="Genomic_DNA"/>
</dbReference>
<dbReference type="Proteomes" id="UP000006035">
    <property type="component" value="Unassembled WGS sequence"/>
</dbReference>
<keyword evidence="3" id="KW-1185">Reference proteome</keyword>
<keyword evidence="1" id="KW-0812">Transmembrane</keyword>
<organism evidence="2 3">
    <name type="scientific">Limosilactobacillus oris F0423</name>
    <dbReference type="NCBI Taxonomy" id="944562"/>
    <lineage>
        <taxon>Bacteria</taxon>
        <taxon>Bacillati</taxon>
        <taxon>Bacillota</taxon>
        <taxon>Bacilli</taxon>
        <taxon>Lactobacillales</taxon>
        <taxon>Lactobacillaceae</taxon>
        <taxon>Limosilactobacillus</taxon>
    </lineage>
</organism>
<evidence type="ECO:0000313" key="3">
    <source>
        <dbReference type="Proteomes" id="UP000006035"/>
    </source>
</evidence>
<reference evidence="2 3" key="1">
    <citation type="submission" date="2011-05" db="EMBL/GenBank/DDBJ databases">
        <authorList>
            <person name="Durkin A.S."/>
            <person name="Kim M."/>
            <person name="Radune D."/>
            <person name="Hostetler J."/>
            <person name="Torralba M."/>
            <person name="Gillis M."/>
            <person name="Methe B."/>
            <person name="Sutton G."/>
            <person name="Nelson K.E."/>
        </authorList>
    </citation>
    <scope>NUCLEOTIDE SEQUENCE [LARGE SCALE GENOMIC DNA]</scope>
    <source>
        <strain evidence="2 3">F0423</strain>
    </source>
</reference>
<proteinExistence type="predicted"/>
<keyword evidence="1" id="KW-0472">Membrane</keyword>
<evidence type="ECO:0000313" key="2">
    <source>
        <dbReference type="EMBL" id="EGS37979.1"/>
    </source>
</evidence>
<dbReference type="RefSeq" id="WP_003715164.1">
    <property type="nucleotide sequence ID" value="NZ_AFTL01000009.1"/>
</dbReference>
<accession>A0ABP2LCU9</accession>
<name>A0ABP2LCU9_9LACO</name>
<evidence type="ECO:0000256" key="1">
    <source>
        <dbReference type="SAM" id="Phobius"/>
    </source>
</evidence>
<protein>
    <submittedName>
        <fullName evidence="2">Uncharacterized protein</fullName>
    </submittedName>
</protein>
<gene>
    <name evidence="2" type="ORF">HMPREF9102_0394</name>
</gene>